<protein>
    <submittedName>
        <fullName evidence="2">Uncharacterized protein</fullName>
    </submittedName>
</protein>
<evidence type="ECO:0000313" key="3">
    <source>
        <dbReference type="Proteomes" id="UP000271087"/>
    </source>
</evidence>
<name>A0A3P6RS56_ONCOC</name>
<evidence type="ECO:0000313" key="2">
    <source>
        <dbReference type="EMBL" id="VDK64586.1"/>
    </source>
</evidence>
<dbReference type="Proteomes" id="UP000271087">
    <property type="component" value="Unassembled WGS sequence"/>
</dbReference>
<organism evidence="2 3">
    <name type="scientific">Onchocerca ochengi</name>
    <name type="common">Filarial nematode worm</name>
    <dbReference type="NCBI Taxonomy" id="42157"/>
    <lineage>
        <taxon>Eukaryota</taxon>
        <taxon>Metazoa</taxon>
        <taxon>Ecdysozoa</taxon>
        <taxon>Nematoda</taxon>
        <taxon>Chromadorea</taxon>
        <taxon>Rhabditida</taxon>
        <taxon>Spirurina</taxon>
        <taxon>Spiruromorpha</taxon>
        <taxon>Filarioidea</taxon>
        <taxon>Onchocercidae</taxon>
        <taxon>Onchocerca</taxon>
    </lineage>
</organism>
<evidence type="ECO:0000256" key="1">
    <source>
        <dbReference type="SAM" id="MobiDB-lite"/>
    </source>
</evidence>
<dbReference type="OrthoDB" id="5814630at2759"/>
<dbReference type="EMBL" id="UYRW01000217">
    <property type="protein sequence ID" value="VDK64586.1"/>
    <property type="molecule type" value="Genomic_DNA"/>
</dbReference>
<reference evidence="2 3" key="1">
    <citation type="submission" date="2018-08" db="EMBL/GenBank/DDBJ databases">
        <authorList>
            <person name="Laetsch R D."/>
            <person name="Stevens L."/>
            <person name="Kumar S."/>
            <person name="Blaxter L. M."/>
        </authorList>
    </citation>
    <scope>NUCLEOTIDE SEQUENCE [LARGE SCALE GENOMIC DNA]</scope>
</reference>
<keyword evidence="3" id="KW-1185">Reference proteome</keyword>
<dbReference type="AlphaFoldDB" id="A0A3P6RS56"/>
<proteinExistence type="predicted"/>
<feature type="region of interest" description="Disordered" evidence="1">
    <location>
        <begin position="1"/>
        <end position="26"/>
    </location>
</feature>
<sequence>RTSRIPRQRQRVVKRRQNRSRSNHAGVAVLEGNSNSAGVTFYIGMQLNSKYLERLRKGNLEDVTVPLICSNQYSHQQQRWCQSSNDNEC</sequence>
<feature type="non-terminal residue" evidence="2">
    <location>
        <position position="1"/>
    </location>
</feature>
<feature type="compositionally biased region" description="Basic residues" evidence="1">
    <location>
        <begin position="1"/>
        <end position="22"/>
    </location>
</feature>
<gene>
    <name evidence="2" type="ORF">NOO_LOCUS1639</name>
</gene>
<accession>A0A3P6RS56</accession>